<sequence>MSHRPVHRSACLALITAIAAGPMLLAASPAQADPAGACSAPVVDATHDKVLDSASVTTRVLDLRGATGADVYVRAFQNTPGGSAAVWWQDAYRECPSWLGADGKTPKPNLLVVQFGMDRTNAIQYGSSFHRLDPWVDRVRADMGVHLRRSDFTGAVTSTLVALDEALKPAPDATEGSGSAPLVSAPASDVSTMAGGRAMLRFAIGIIALAIFIFAAFQSFHVLQTRSRRKEEAREARRRLDAAIRSFSAARSDATTAARTSGVEDAKVRATAAAAEAEGTVDLGAFTELLSRRDELRRKVDRPAGILDDGTEDKVLDRVAALTRLIEQLRSVDREAVALADAAEAKIALCTPERKRADLEAEARLLDQQAATSEVPGIDLSHTGATLRAKRDEVLASADLIGAGNVPPRADVDAALSEAAQLRASAADEVARAGHVISELNYVRDRAARIVEQYSRPVPGVSAEAAERAVVAAFEVTRKTDVTVSAIPAEGADLDALGSQVDDLRRAARAATEEVDRQVATHQAEGRRRAEEERRRRLARRSSSSSYGTSYGSDYASGLATGAILGSLGSSNSSSSSSFGGGGYSGGGGDFGGGSSGSW</sequence>
<dbReference type="Proteomes" id="UP000182241">
    <property type="component" value="Unassembled WGS sequence"/>
</dbReference>
<protein>
    <recommendedName>
        <fullName evidence="6">TPM domain-containing protein</fullName>
    </recommendedName>
</protein>
<dbReference type="STRING" id="57704.SAMN04489793_3277"/>
<feature type="region of interest" description="Disordered" evidence="1">
    <location>
        <begin position="512"/>
        <end position="551"/>
    </location>
</feature>
<keyword evidence="2" id="KW-1133">Transmembrane helix</keyword>
<dbReference type="EMBL" id="FNSA01000003">
    <property type="protein sequence ID" value="SEC82255.1"/>
    <property type="molecule type" value="Genomic_DNA"/>
</dbReference>
<feature type="signal peptide" evidence="3">
    <location>
        <begin position="1"/>
        <end position="32"/>
    </location>
</feature>
<evidence type="ECO:0000256" key="3">
    <source>
        <dbReference type="SAM" id="SignalP"/>
    </source>
</evidence>
<feature type="compositionally biased region" description="Low complexity" evidence="1">
    <location>
        <begin position="541"/>
        <end position="551"/>
    </location>
</feature>
<keyword evidence="5" id="KW-1185">Reference proteome</keyword>
<dbReference type="AlphaFoldDB" id="A0A1H4VMU9"/>
<gene>
    <name evidence="4" type="ORF">SAMN04489793_3277</name>
</gene>
<evidence type="ECO:0000256" key="1">
    <source>
        <dbReference type="SAM" id="MobiDB-lite"/>
    </source>
</evidence>
<evidence type="ECO:0000313" key="4">
    <source>
        <dbReference type="EMBL" id="SEC82255.1"/>
    </source>
</evidence>
<evidence type="ECO:0000313" key="5">
    <source>
        <dbReference type="Proteomes" id="UP000182241"/>
    </source>
</evidence>
<feature type="region of interest" description="Disordered" evidence="1">
    <location>
        <begin position="567"/>
        <end position="599"/>
    </location>
</feature>
<evidence type="ECO:0008006" key="6">
    <source>
        <dbReference type="Google" id="ProtNLM"/>
    </source>
</evidence>
<keyword evidence="2" id="KW-0472">Membrane</keyword>
<name>A0A1H4VMU9_TSUTY</name>
<organism evidence="4 5">
    <name type="scientific">Tsukamurella tyrosinosolvens</name>
    <dbReference type="NCBI Taxonomy" id="57704"/>
    <lineage>
        <taxon>Bacteria</taxon>
        <taxon>Bacillati</taxon>
        <taxon>Actinomycetota</taxon>
        <taxon>Actinomycetes</taxon>
        <taxon>Mycobacteriales</taxon>
        <taxon>Tsukamurellaceae</taxon>
        <taxon>Tsukamurella</taxon>
    </lineage>
</organism>
<evidence type="ECO:0000256" key="2">
    <source>
        <dbReference type="SAM" id="Phobius"/>
    </source>
</evidence>
<feature type="chain" id="PRO_5010289162" description="TPM domain-containing protein" evidence="3">
    <location>
        <begin position="33"/>
        <end position="599"/>
    </location>
</feature>
<feature type="compositionally biased region" description="Low complexity" evidence="1">
    <location>
        <begin position="567"/>
        <end position="578"/>
    </location>
</feature>
<feature type="compositionally biased region" description="Gly residues" evidence="1">
    <location>
        <begin position="579"/>
        <end position="599"/>
    </location>
</feature>
<accession>A0A1H4VMU9</accession>
<proteinExistence type="predicted"/>
<feature type="transmembrane region" description="Helical" evidence="2">
    <location>
        <begin position="198"/>
        <end position="220"/>
    </location>
</feature>
<feature type="compositionally biased region" description="Basic and acidic residues" evidence="1">
    <location>
        <begin position="512"/>
        <end position="535"/>
    </location>
</feature>
<reference evidence="5" key="1">
    <citation type="submission" date="2016-10" db="EMBL/GenBank/DDBJ databases">
        <authorList>
            <person name="Varghese N."/>
            <person name="Submissions S."/>
        </authorList>
    </citation>
    <scope>NUCLEOTIDE SEQUENCE [LARGE SCALE GENOMIC DNA]</scope>
    <source>
        <strain evidence="5">DSM 44234</strain>
    </source>
</reference>
<keyword evidence="3" id="KW-0732">Signal</keyword>
<dbReference type="Gene3D" id="3.10.310.50">
    <property type="match status" value="1"/>
</dbReference>
<keyword evidence="2" id="KW-0812">Transmembrane</keyword>